<protein>
    <recommendedName>
        <fullName evidence="1">RsbT co-antagonist protein RsbRD N-terminal domain-containing protein</fullName>
    </recommendedName>
</protein>
<proteinExistence type="predicted"/>
<evidence type="ECO:0000313" key="2">
    <source>
        <dbReference type="EMBL" id="MFD1939704.1"/>
    </source>
</evidence>
<dbReference type="EMBL" id="JBHUFV010000094">
    <property type="protein sequence ID" value="MFD1939704.1"/>
    <property type="molecule type" value="Genomic_DNA"/>
</dbReference>
<feature type="domain" description="RsbT co-antagonist protein RsbRD N-terminal" evidence="1">
    <location>
        <begin position="14"/>
        <end position="74"/>
    </location>
</feature>
<evidence type="ECO:0000313" key="3">
    <source>
        <dbReference type="Proteomes" id="UP001597368"/>
    </source>
</evidence>
<sequence>MSDLHGRMAPRVRELTSAVVARCAAEIPFYRELPPETLRGEVTRSVSAVLAILLRTLRRPDAVGPADLTRIIEWSGRGPRSGCRWRRR</sequence>
<dbReference type="Pfam" id="PF14361">
    <property type="entry name" value="RsbRD_N"/>
    <property type="match status" value="1"/>
</dbReference>
<gene>
    <name evidence="2" type="ORF">ACFSKW_50435</name>
</gene>
<organism evidence="2 3">
    <name type="scientific">Nonomuraea mangrovi</name>
    <dbReference type="NCBI Taxonomy" id="2316207"/>
    <lineage>
        <taxon>Bacteria</taxon>
        <taxon>Bacillati</taxon>
        <taxon>Actinomycetota</taxon>
        <taxon>Actinomycetes</taxon>
        <taxon>Streptosporangiales</taxon>
        <taxon>Streptosporangiaceae</taxon>
        <taxon>Nonomuraea</taxon>
    </lineage>
</organism>
<dbReference type="Proteomes" id="UP001597368">
    <property type="component" value="Unassembled WGS sequence"/>
</dbReference>
<evidence type="ECO:0000259" key="1">
    <source>
        <dbReference type="Pfam" id="PF14361"/>
    </source>
</evidence>
<comment type="caution">
    <text evidence="2">The sequence shown here is derived from an EMBL/GenBank/DDBJ whole genome shotgun (WGS) entry which is preliminary data.</text>
</comment>
<dbReference type="InterPro" id="IPR025751">
    <property type="entry name" value="RsbRD_N_dom"/>
</dbReference>
<keyword evidence="3" id="KW-1185">Reference proteome</keyword>
<accession>A0ABW4TH44</accession>
<name>A0ABW4TH44_9ACTN</name>
<reference evidence="3" key="1">
    <citation type="journal article" date="2019" name="Int. J. Syst. Evol. Microbiol.">
        <title>The Global Catalogue of Microorganisms (GCM) 10K type strain sequencing project: providing services to taxonomists for standard genome sequencing and annotation.</title>
        <authorList>
            <consortium name="The Broad Institute Genomics Platform"/>
            <consortium name="The Broad Institute Genome Sequencing Center for Infectious Disease"/>
            <person name="Wu L."/>
            <person name="Ma J."/>
        </authorList>
    </citation>
    <scope>NUCLEOTIDE SEQUENCE [LARGE SCALE GENOMIC DNA]</scope>
    <source>
        <strain evidence="3">ICMP 6774ER</strain>
    </source>
</reference>
<dbReference type="RefSeq" id="WP_379582220.1">
    <property type="nucleotide sequence ID" value="NZ_JBHUFV010000094.1"/>
</dbReference>